<feature type="region of interest" description="Disordered" evidence="1">
    <location>
        <begin position="474"/>
        <end position="498"/>
    </location>
</feature>
<dbReference type="AlphaFoldDB" id="A0AAN9XCG2"/>
<reference evidence="2 3" key="1">
    <citation type="submission" date="2024-01" db="EMBL/GenBank/DDBJ databases">
        <title>The genomes of 5 underutilized Papilionoideae crops provide insights into root nodulation and disease resistanc.</title>
        <authorList>
            <person name="Jiang F."/>
        </authorList>
    </citation>
    <scope>NUCLEOTIDE SEQUENCE [LARGE SCALE GENOMIC DNA]</scope>
    <source>
        <strain evidence="2">DUOXIRENSHENG_FW03</strain>
        <tissue evidence="2">Leaves</tissue>
    </source>
</reference>
<accession>A0AAN9XCG2</accession>
<evidence type="ECO:0000256" key="1">
    <source>
        <dbReference type="SAM" id="MobiDB-lite"/>
    </source>
</evidence>
<feature type="region of interest" description="Disordered" evidence="1">
    <location>
        <begin position="228"/>
        <end position="258"/>
    </location>
</feature>
<feature type="compositionally biased region" description="Low complexity" evidence="1">
    <location>
        <begin position="165"/>
        <end position="211"/>
    </location>
</feature>
<sequence>MNNVLGVAKQLKGGEKRREKVLLEKAKKIGFHVLLGSLPCSTTLHYRDSLSNTLTLWQACHFLFVFPHLFILAQLHPLTICSPNLVCFFLYSLTLSGAKKTHCSLICMEAMKGGKVGVGEEHDMGDGMQCSDHPYRNNPGGICAFCLQEKLGKLVSSSFPLPIRAPSSSSSSPSFRSDAAPSSSTTRHSITATASSASAPAPSSSSSSSNTHYHQYYARRTRLPFLLAKKKKNNKATSPTSDIVLKRSKSTASATPRRNLSSLQVDADIDIQDFSPRKRNGFWSFLYLSSKSSKKLNSKSFRDSNTPRVPSAKLKVKSSSLDNHIVVQQDNNGSSSPNTHTASSLERKVSRSRSVGCGSRSFSGDFFERISTGFGDCTLRRVESQREGKPKVPPAVNRPSDHHHHCMKERVRCGGLFSGFMMTSSSSSSSSSSYWLSSSADDAVNGKSASLPLSHNRGKTWAWAFASPIRAFSAKPSSKDSIRRDIIRDSNDKNATPNLSAIPSLLAVRG</sequence>
<name>A0AAN9XCG2_PSOTE</name>
<organism evidence="2 3">
    <name type="scientific">Psophocarpus tetragonolobus</name>
    <name type="common">Winged bean</name>
    <name type="synonym">Dolichos tetragonolobus</name>
    <dbReference type="NCBI Taxonomy" id="3891"/>
    <lineage>
        <taxon>Eukaryota</taxon>
        <taxon>Viridiplantae</taxon>
        <taxon>Streptophyta</taxon>
        <taxon>Embryophyta</taxon>
        <taxon>Tracheophyta</taxon>
        <taxon>Spermatophyta</taxon>
        <taxon>Magnoliopsida</taxon>
        <taxon>eudicotyledons</taxon>
        <taxon>Gunneridae</taxon>
        <taxon>Pentapetalae</taxon>
        <taxon>rosids</taxon>
        <taxon>fabids</taxon>
        <taxon>Fabales</taxon>
        <taxon>Fabaceae</taxon>
        <taxon>Papilionoideae</taxon>
        <taxon>50 kb inversion clade</taxon>
        <taxon>NPAAA clade</taxon>
        <taxon>indigoferoid/millettioid clade</taxon>
        <taxon>Phaseoleae</taxon>
        <taxon>Psophocarpus</taxon>
    </lineage>
</organism>
<comment type="caution">
    <text evidence="2">The sequence shown here is derived from an EMBL/GenBank/DDBJ whole genome shotgun (WGS) entry which is preliminary data.</text>
</comment>
<feature type="compositionally biased region" description="Polar residues" evidence="1">
    <location>
        <begin position="317"/>
        <end position="344"/>
    </location>
</feature>
<gene>
    <name evidence="2" type="ORF">VNO78_22713</name>
</gene>
<keyword evidence="3" id="KW-1185">Reference proteome</keyword>
<feature type="region of interest" description="Disordered" evidence="1">
    <location>
        <begin position="164"/>
        <end position="212"/>
    </location>
</feature>
<feature type="region of interest" description="Disordered" evidence="1">
    <location>
        <begin position="383"/>
        <end position="403"/>
    </location>
</feature>
<proteinExistence type="predicted"/>
<protein>
    <submittedName>
        <fullName evidence="2">Uncharacterized protein</fullName>
    </submittedName>
</protein>
<evidence type="ECO:0000313" key="3">
    <source>
        <dbReference type="Proteomes" id="UP001386955"/>
    </source>
</evidence>
<dbReference type="PANTHER" id="PTHR34460:SF2">
    <property type="entry name" value="OS04G0405500 PROTEIN"/>
    <property type="match status" value="1"/>
</dbReference>
<dbReference type="Proteomes" id="UP001386955">
    <property type="component" value="Unassembled WGS sequence"/>
</dbReference>
<dbReference type="PANTHER" id="PTHR34460">
    <property type="entry name" value="VITELLOGENIN-LIKE PROTEIN"/>
    <property type="match status" value="1"/>
</dbReference>
<evidence type="ECO:0000313" key="2">
    <source>
        <dbReference type="EMBL" id="KAK7387915.1"/>
    </source>
</evidence>
<feature type="region of interest" description="Disordered" evidence="1">
    <location>
        <begin position="296"/>
        <end position="357"/>
    </location>
</feature>
<dbReference type="EMBL" id="JAYMYS010000006">
    <property type="protein sequence ID" value="KAK7387915.1"/>
    <property type="molecule type" value="Genomic_DNA"/>
</dbReference>
<feature type="compositionally biased region" description="Basic and acidic residues" evidence="1">
    <location>
        <begin position="477"/>
        <end position="492"/>
    </location>
</feature>